<accession>A0ABC9XMZ4</accession>
<dbReference type="AlphaFoldDB" id="A0ABC9XMZ4"/>
<protein>
    <submittedName>
        <fullName evidence="1">Uncharacterized protein</fullName>
    </submittedName>
</protein>
<reference evidence="1 2" key="1">
    <citation type="submission" date="2024-06" db="EMBL/GenBank/DDBJ databases">
        <title>The draft genome of Grus japonensis, version 3.</title>
        <authorList>
            <person name="Nabeshima K."/>
            <person name="Suzuki S."/>
            <person name="Onuma M."/>
        </authorList>
    </citation>
    <scope>NUCLEOTIDE SEQUENCE [LARGE SCALE GENOMIC DNA]</scope>
    <source>
        <strain evidence="1 2">451A</strain>
    </source>
</reference>
<evidence type="ECO:0000313" key="2">
    <source>
        <dbReference type="Proteomes" id="UP001623348"/>
    </source>
</evidence>
<evidence type="ECO:0000313" key="1">
    <source>
        <dbReference type="EMBL" id="GAB0198412.1"/>
    </source>
</evidence>
<organism evidence="1 2">
    <name type="scientific">Grus japonensis</name>
    <name type="common">Japanese crane</name>
    <name type="synonym">Red-crowned crane</name>
    <dbReference type="NCBI Taxonomy" id="30415"/>
    <lineage>
        <taxon>Eukaryota</taxon>
        <taxon>Metazoa</taxon>
        <taxon>Chordata</taxon>
        <taxon>Craniata</taxon>
        <taxon>Vertebrata</taxon>
        <taxon>Euteleostomi</taxon>
        <taxon>Archelosauria</taxon>
        <taxon>Archosauria</taxon>
        <taxon>Dinosauria</taxon>
        <taxon>Saurischia</taxon>
        <taxon>Theropoda</taxon>
        <taxon>Coelurosauria</taxon>
        <taxon>Aves</taxon>
        <taxon>Neognathae</taxon>
        <taxon>Neoaves</taxon>
        <taxon>Gruiformes</taxon>
        <taxon>Gruidae</taxon>
        <taxon>Grus</taxon>
    </lineage>
</organism>
<sequence>MQALLLPGLPHMRDATEKVLSRLVLGTFMEVREASAIQHVMTLTFGMVLQPRVMGSSVVNDVEALQYFYCGTVIYNFYMKTHCNLKLGTWHSDNVNSKLLRIVEDGSELTLTCKKLGF</sequence>
<gene>
    <name evidence="1" type="ORF">GRJ2_002306600</name>
</gene>
<name>A0ABC9XMZ4_GRUJA</name>
<dbReference type="Proteomes" id="UP001623348">
    <property type="component" value="Unassembled WGS sequence"/>
</dbReference>
<dbReference type="EMBL" id="BAAFJT010000020">
    <property type="protein sequence ID" value="GAB0198412.1"/>
    <property type="molecule type" value="Genomic_DNA"/>
</dbReference>
<comment type="caution">
    <text evidence="1">The sequence shown here is derived from an EMBL/GenBank/DDBJ whole genome shotgun (WGS) entry which is preliminary data.</text>
</comment>
<keyword evidence="2" id="KW-1185">Reference proteome</keyword>
<proteinExistence type="predicted"/>